<dbReference type="AlphaFoldDB" id="A0AAD4X5K6"/>
<protein>
    <submittedName>
        <fullName evidence="1">Uncharacterized protein</fullName>
    </submittedName>
</protein>
<evidence type="ECO:0000313" key="1">
    <source>
        <dbReference type="EMBL" id="KAI3849902.1"/>
    </source>
</evidence>
<keyword evidence="2" id="KW-1185">Reference proteome</keyword>
<sequence length="96" mass="11240">MVVYKGVGSSGQGRTRHQVRVYEDLNKFRNRDKLGKKENLLIVKQVVAANCKDEWKRSRHILKLRPRGSHRLVRLLIDSNLYPNYLNTESQFRGSC</sequence>
<organism evidence="1 2">
    <name type="scientific">Papaver atlanticum</name>
    <dbReference type="NCBI Taxonomy" id="357466"/>
    <lineage>
        <taxon>Eukaryota</taxon>
        <taxon>Viridiplantae</taxon>
        <taxon>Streptophyta</taxon>
        <taxon>Embryophyta</taxon>
        <taxon>Tracheophyta</taxon>
        <taxon>Spermatophyta</taxon>
        <taxon>Magnoliopsida</taxon>
        <taxon>Ranunculales</taxon>
        <taxon>Papaveraceae</taxon>
        <taxon>Papaveroideae</taxon>
        <taxon>Papaver</taxon>
    </lineage>
</organism>
<proteinExistence type="predicted"/>
<comment type="caution">
    <text evidence="1">The sequence shown here is derived from an EMBL/GenBank/DDBJ whole genome shotgun (WGS) entry which is preliminary data.</text>
</comment>
<dbReference type="EMBL" id="JAJJMB010016078">
    <property type="protein sequence ID" value="KAI3849902.1"/>
    <property type="molecule type" value="Genomic_DNA"/>
</dbReference>
<evidence type="ECO:0000313" key="2">
    <source>
        <dbReference type="Proteomes" id="UP001202328"/>
    </source>
</evidence>
<reference evidence="1" key="1">
    <citation type="submission" date="2022-04" db="EMBL/GenBank/DDBJ databases">
        <title>A functionally conserved STORR gene fusion in Papaver species that diverged 16.8 million years ago.</title>
        <authorList>
            <person name="Catania T."/>
        </authorList>
    </citation>
    <scope>NUCLEOTIDE SEQUENCE</scope>
    <source>
        <strain evidence="1">S-188037</strain>
    </source>
</reference>
<dbReference type="Proteomes" id="UP001202328">
    <property type="component" value="Unassembled WGS sequence"/>
</dbReference>
<gene>
    <name evidence="1" type="ORF">MKW98_026816</name>
</gene>
<accession>A0AAD4X5K6</accession>
<name>A0AAD4X5K6_9MAGN</name>